<feature type="transmembrane region" description="Helical" evidence="1">
    <location>
        <begin position="27"/>
        <end position="47"/>
    </location>
</feature>
<evidence type="ECO:0000256" key="1">
    <source>
        <dbReference type="SAM" id="Phobius"/>
    </source>
</evidence>
<keyword evidence="1" id="KW-1133">Transmembrane helix</keyword>
<keyword evidence="1" id="KW-0812">Transmembrane</keyword>
<keyword evidence="1" id="KW-0472">Membrane</keyword>
<keyword evidence="3" id="KW-1185">Reference proteome</keyword>
<organism evidence="2 3">
    <name type="scientific">Bonamia ostreae</name>
    <dbReference type="NCBI Taxonomy" id="126728"/>
    <lineage>
        <taxon>Eukaryota</taxon>
        <taxon>Sar</taxon>
        <taxon>Rhizaria</taxon>
        <taxon>Endomyxa</taxon>
        <taxon>Ascetosporea</taxon>
        <taxon>Haplosporida</taxon>
        <taxon>Bonamia</taxon>
    </lineage>
</organism>
<gene>
    <name evidence="2" type="ORF">MHBO_004167</name>
</gene>
<evidence type="ECO:0000313" key="2">
    <source>
        <dbReference type="EMBL" id="MES1922648.1"/>
    </source>
</evidence>
<name>A0ABV2ASK5_9EUKA</name>
<dbReference type="Proteomes" id="UP001439008">
    <property type="component" value="Unassembled WGS sequence"/>
</dbReference>
<sequence>MSNISEIFANDEISCKRKIAKKLSLKNLFVTSVYFFALLWLFFINAVKTLFDYFPRKRKFFNNKSNYVFEVNLLIRSFSTYLSLGLTIIVGKSKDFVLYLQSPKMKCCCYNF</sequence>
<feature type="transmembrane region" description="Helical" evidence="1">
    <location>
        <begin position="67"/>
        <end position="90"/>
    </location>
</feature>
<dbReference type="EMBL" id="JBDODL010003324">
    <property type="protein sequence ID" value="MES1922648.1"/>
    <property type="molecule type" value="Genomic_DNA"/>
</dbReference>
<comment type="caution">
    <text evidence="2">The sequence shown here is derived from an EMBL/GenBank/DDBJ whole genome shotgun (WGS) entry which is preliminary data.</text>
</comment>
<protein>
    <submittedName>
        <fullName evidence="2">Uncharacterized protein</fullName>
    </submittedName>
</protein>
<evidence type="ECO:0000313" key="3">
    <source>
        <dbReference type="Proteomes" id="UP001439008"/>
    </source>
</evidence>
<reference evidence="2 3" key="1">
    <citation type="journal article" date="2024" name="BMC Biol.">
        <title>Comparative genomics of Ascetosporea gives new insight into the evolutionary basis for animal parasitism in Rhizaria.</title>
        <authorList>
            <person name="Hiltunen Thoren M."/>
            <person name="Onut-Brannstrom I."/>
            <person name="Alfjorden A."/>
            <person name="Peckova H."/>
            <person name="Swords F."/>
            <person name="Hooper C."/>
            <person name="Holzer A.S."/>
            <person name="Bass D."/>
            <person name="Burki F."/>
        </authorList>
    </citation>
    <scope>NUCLEOTIDE SEQUENCE [LARGE SCALE GENOMIC DNA]</scope>
    <source>
        <strain evidence="2">20-A016</strain>
    </source>
</reference>
<proteinExistence type="predicted"/>
<accession>A0ABV2ASK5</accession>